<proteinExistence type="inferred from homology"/>
<dbReference type="PRINTS" id="PR00080">
    <property type="entry name" value="SDRFAMILY"/>
</dbReference>
<dbReference type="PANTHER" id="PTHR42760:SF40">
    <property type="entry name" value="3-OXOACYL-[ACYL-CARRIER-PROTEIN] REDUCTASE, CHLOROPLASTIC"/>
    <property type="match status" value="1"/>
</dbReference>
<dbReference type="AlphaFoldDB" id="A0A418VMC5"/>
<dbReference type="EMBL" id="QYUL01000005">
    <property type="protein sequence ID" value="RJF77284.1"/>
    <property type="molecule type" value="Genomic_DNA"/>
</dbReference>
<dbReference type="GO" id="GO:0030497">
    <property type="term" value="P:fatty acid elongation"/>
    <property type="evidence" value="ECO:0007669"/>
    <property type="project" value="TreeGrafter"/>
</dbReference>
<evidence type="ECO:0000259" key="4">
    <source>
        <dbReference type="SMART" id="SM00822"/>
    </source>
</evidence>
<dbReference type="InterPro" id="IPR020904">
    <property type="entry name" value="Sc_DH/Rdtase_CS"/>
</dbReference>
<evidence type="ECO:0000313" key="6">
    <source>
        <dbReference type="Proteomes" id="UP000283458"/>
    </source>
</evidence>
<name>A0A418VMC5_9PROT</name>
<evidence type="ECO:0000313" key="5">
    <source>
        <dbReference type="EMBL" id="RJF77284.1"/>
    </source>
</evidence>
<protein>
    <submittedName>
        <fullName evidence="5">SDR family oxidoreductase</fullName>
    </submittedName>
</protein>
<dbReference type="InterPro" id="IPR036291">
    <property type="entry name" value="NAD(P)-bd_dom_sf"/>
</dbReference>
<evidence type="ECO:0000256" key="2">
    <source>
        <dbReference type="ARBA" id="ARBA00023002"/>
    </source>
</evidence>
<gene>
    <name evidence="5" type="ORF">D3877_26080</name>
</gene>
<evidence type="ECO:0000256" key="3">
    <source>
        <dbReference type="RuleBase" id="RU000363"/>
    </source>
</evidence>
<dbReference type="InterPro" id="IPR057326">
    <property type="entry name" value="KR_dom"/>
</dbReference>
<feature type="domain" description="Ketoreductase" evidence="4">
    <location>
        <begin position="12"/>
        <end position="197"/>
    </location>
</feature>
<dbReference type="PROSITE" id="PS00061">
    <property type="entry name" value="ADH_SHORT"/>
    <property type="match status" value="1"/>
</dbReference>
<keyword evidence="2" id="KW-0560">Oxidoreductase</keyword>
<evidence type="ECO:0000256" key="1">
    <source>
        <dbReference type="ARBA" id="ARBA00006484"/>
    </source>
</evidence>
<accession>A0A418VMC5</accession>
<dbReference type="Proteomes" id="UP000283458">
    <property type="component" value="Unassembled WGS sequence"/>
</dbReference>
<dbReference type="InterPro" id="IPR002347">
    <property type="entry name" value="SDR_fam"/>
</dbReference>
<keyword evidence="6" id="KW-1185">Reference proteome</keyword>
<dbReference type="SMART" id="SM00822">
    <property type="entry name" value="PKS_KR"/>
    <property type="match status" value="1"/>
</dbReference>
<comment type="similarity">
    <text evidence="1 3">Belongs to the short-chain dehydrogenases/reductases (SDR) family.</text>
</comment>
<dbReference type="GO" id="GO:0016616">
    <property type="term" value="F:oxidoreductase activity, acting on the CH-OH group of donors, NAD or NADP as acceptor"/>
    <property type="evidence" value="ECO:0007669"/>
    <property type="project" value="UniProtKB-ARBA"/>
</dbReference>
<comment type="caution">
    <text evidence="5">The sequence shown here is derived from an EMBL/GenBank/DDBJ whole genome shotgun (WGS) entry which is preliminary data.</text>
</comment>
<organism evidence="5 6">
    <name type="scientific">Azospirillum cavernae</name>
    <dbReference type="NCBI Taxonomy" id="2320860"/>
    <lineage>
        <taxon>Bacteria</taxon>
        <taxon>Pseudomonadati</taxon>
        <taxon>Pseudomonadota</taxon>
        <taxon>Alphaproteobacteria</taxon>
        <taxon>Rhodospirillales</taxon>
        <taxon>Azospirillaceae</taxon>
        <taxon>Azospirillum</taxon>
    </lineage>
</organism>
<dbReference type="FunFam" id="3.40.50.720:FF:000173">
    <property type="entry name" value="3-oxoacyl-[acyl-carrier protein] reductase"/>
    <property type="match status" value="1"/>
</dbReference>
<reference evidence="5 6" key="1">
    <citation type="submission" date="2018-09" db="EMBL/GenBank/DDBJ databases">
        <authorList>
            <person name="Zhu H."/>
        </authorList>
    </citation>
    <scope>NUCLEOTIDE SEQUENCE [LARGE SCALE GENOMIC DNA]</scope>
    <source>
        <strain evidence="5 6">K2W22B-5</strain>
    </source>
</reference>
<sequence>MTEESPPETVKRHVIVTGGSRGLGLGLVEALLADGYRVSTCSRTPTEALERLAGPNLFWQVCRIGDADAVNAFVTAAVAWAGDSPLWGLVNNAGIAREGILATFPDVDSAEVIQTNLTGAIQTARAFLRAKLTQRGGGRGTGREAGRIINISSIIGQRGYVGLAAYSASKAGLDGLTRALAREVGRRGVTVNSVAPGYLTTEMSGTLSAGQRDQIIRRTPLGRLGDVADVVPVVRFLLGDEGAYITGQTITVDGGITC</sequence>
<dbReference type="Gene3D" id="3.40.50.720">
    <property type="entry name" value="NAD(P)-binding Rossmann-like Domain"/>
    <property type="match status" value="1"/>
</dbReference>
<dbReference type="OrthoDB" id="9804774at2"/>
<dbReference type="PANTHER" id="PTHR42760">
    <property type="entry name" value="SHORT-CHAIN DEHYDROGENASES/REDUCTASES FAMILY MEMBER"/>
    <property type="match status" value="1"/>
</dbReference>
<dbReference type="PRINTS" id="PR00081">
    <property type="entry name" value="GDHRDH"/>
</dbReference>
<dbReference type="RefSeq" id="WP_119833724.1">
    <property type="nucleotide sequence ID" value="NZ_QYUL01000005.1"/>
</dbReference>
<dbReference type="SUPFAM" id="SSF51735">
    <property type="entry name" value="NAD(P)-binding Rossmann-fold domains"/>
    <property type="match status" value="1"/>
</dbReference>
<dbReference type="Pfam" id="PF00106">
    <property type="entry name" value="adh_short"/>
    <property type="match status" value="1"/>
</dbReference>